<feature type="compositionally biased region" description="Basic and acidic residues" evidence="1">
    <location>
        <begin position="200"/>
        <end position="218"/>
    </location>
</feature>
<feature type="chain" id="PRO_5032634004" evidence="2">
    <location>
        <begin position="28"/>
        <end position="570"/>
    </location>
</feature>
<dbReference type="Proteomes" id="UP000553776">
    <property type="component" value="Unassembled WGS sequence"/>
</dbReference>
<evidence type="ECO:0000259" key="3">
    <source>
        <dbReference type="PROSITE" id="PS50022"/>
    </source>
</evidence>
<organism evidence="4 5">
    <name type="scientific">Cohnella xylanilytica</name>
    <dbReference type="NCBI Taxonomy" id="557555"/>
    <lineage>
        <taxon>Bacteria</taxon>
        <taxon>Bacillati</taxon>
        <taxon>Bacillota</taxon>
        <taxon>Bacilli</taxon>
        <taxon>Bacillales</taxon>
        <taxon>Paenibacillaceae</taxon>
        <taxon>Cohnella</taxon>
    </lineage>
</organism>
<evidence type="ECO:0000256" key="2">
    <source>
        <dbReference type="SAM" id="SignalP"/>
    </source>
</evidence>
<dbReference type="AlphaFoldDB" id="A0A841U7S0"/>
<reference evidence="4 5" key="1">
    <citation type="submission" date="2020-08" db="EMBL/GenBank/DDBJ databases">
        <title>Cohnella phylogeny.</title>
        <authorList>
            <person name="Dunlap C."/>
        </authorList>
    </citation>
    <scope>NUCLEOTIDE SEQUENCE [LARGE SCALE GENOMIC DNA]</scope>
    <source>
        <strain evidence="4 5">DSM 25239</strain>
    </source>
</reference>
<accession>A0A841U7S0</accession>
<dbReference type="PROSITE" id="PS50022">
    <property type="entry name" value="FA58C_3"/>
    <property type="match status" value="1"/>
</dbReference>
<dbReference type="Gene3D" id="2.60.120.260">
    <property type="entry name" value="Galactose-binding domain-like"/>
    <property type="match status" value="1"/>
</dbReference>
<dbReference type="InterPro" id="IPR008979">
    <property type="entry name" value="Galactose-bd-like_sf"/>
</dbReference>
<sequence length="570" mass="63335">MMKRTLLSLLAVLAAGTTLTAAASAQASPKPPESGPELANLALGRSYTLETPYPLDALFGKTESAHPDDTGMQLTDGVYGGTKFSNPAYVGRIWQGSRIVTIDLGEPGTVRKIGVNVLQDNANGIFFPSKVSFSVSLDGKKWERLQDGESRLPTTLAGPAAQTIGIDGIDKTARYVKLEVPVEASWMFMDEIEVLGTPDESGKKPHPTPERSHQDDGYPKAGSKQAAGISNQVLLYTGEWPYEPADWISFTKEDLKPYVSYLDTDLNRVDYMFDGFLFLQYAPLLNGANYGASGKPTNKADWEKSLDRLFRTDYDLGALDQAVAEAKAELGQKGGQKGKKYEAKVVVSIPYPRPDQADFGDVDGDGVSENLKVSEVGEEQALANREKVVKWYVDEVYKRWEAAGYDNIELSAFYWFNEFLNRQAAEKEDELIRRTSDYVHGKGAKLQWIPYYFARGWADWQAAGFDTALMQPNYLFHNTAPDRVSTIAQAAYDHGLGVEIEMADGVLTDAALRQKYYTYLNEGVERGYMNSFKAFYQQVKTLKKAAESADPAAREVYDKTYRYLKGTYQP</sequence>
<evidence type="ECO:0000313" key="4">
    <source>
        <dbReference type="EMBL" id="MBB6695722.1"/>
    </source>
</evidence>
<dbReference type="InterPro" id="IPR032329">
    <property type="entry name" value="DUF4855"/>
</dbReference>
<evidence type="ECO:0000256" key="1">
    <source>
        <dbReference type="SAM" id="MobiDB-lite"/>
    </source>
</evidence>
<comment type="caution">
    <text evidence="4">The sequence shown here is derived from an EMBL/GenBank/DDBJ whole genome shotgun (WGS) entry which is preliminary data.</text>
</comment>
<proteinExistence type="predicted"/>
<dbReference type="SUPFAM" id="SSF49785">
    <property type="entry name" value="Galactose-binding domain-like"/>
    <property type="match status" value="1"/>
</dbReference>
<feature type="region of interest" description="Disordered" evidence="1">
    <location>
        <begin position="196"/>
        <end position="224"/>
    </location>
</feature>
<dbReference type="InterPro" id="IPR000421">
    <property type="entry name" value="FA58C"/>
</dbReference>
<protein>
    <submittedName>
        <fullName evidence="4">DUF4855 domain-containing protein</fullName>
    </submittedName>
</protein>
<feature type="domain" description="F5/8 type C" evidence="3">
    <location>
        <begin position="100"/>
        <end position="197"/>
    </location>
</feature>
<name>A0A841U7S0_9BACL</name>
<dbReference type="Pfam" id="PF16147">
    <property type="entry name" value="DUF4855"/>
    <property type="match status" value="1"/>
</dbReference>
<dbReference type="EMBL" id="JACJVR010000138">
    <property type="protein sequence ID" value="MBB6695722.1"/>
    <property type="molecule type" value="Genomic_DNA"/>
</dbReference>
<evidence type="ECO:0000313" key="5">
    <source>
        <dbReference type="Proteomes" id="UP000553776"/>
    </source>
</evidence>
<feature type="signal peptide" evidence="2">
    <location>
        <begin position="1"/>
        <end position="27"/>
    </location>
</feature>
<keyword evidence="5" id="KW-1185">Reference proteome</keyword>
<dbReference type="Pfam" id="PF00754">
    <property type="entry name" value="F5_F8_type_C"/>
    <property type="match status" value="1"/>
</dbReference>
<keyword evidence="2" id="KW-0732">Signal</keyword>
<gene>
    <name evidence="4" type="ORF">H7B90_30450</name>
</gene>